<proteinExistence type="predicted"/>
<dbReference type="KEGG" id="obj:EIO64_01465"/>
<dbReference type="AlphaFoldDB" id="A0A4D7ALA6"/>
<sequence>MRSPNRRNGSPAVGSDSSSSGYAGEAEREVSMDVREVANYLLNHCFLPSQAEDLLEKHYYAVNHLEELRRIFKPLGYTVVYHSAPLKVIALVSEYEGNQAKLNKYESILLLIFRLLYLQKREKLSLDGAHVVATVGEIQEEYQKLGLPRKLDRITLEAILRTLKTYNLAKPLDRLTEEEAKIEIYPTVILALPDNVLKSSRDETAAALDKYRKAGEEDDV</sequence>
<reference evidence="3" key="1">
    <citation type="submission" date="2018-12" db="EMBL/GenBank/DDBJ databases">
        <title>Dusodibacter welbiota gen. nov., sp. nov., isolated from human faeces and emended description of the Oscillibacter genus.</title>
        <authorList>
            <person name="Le Roy T."/>
            <person name="Van der Smissen P."/>
            <person name="Delzenne N."/>
            <person name="Muccioli G."/>
            <person name="Collet J.F."/>
            <person name="Cani P.D."/>
        </authorList>
    </citation>
    <scope>NUCLEOTIDE SEQUENCE [LARGE SCALE GENOMIC DNA]</scope>
    <source>
        <strain evidence="3">J115</strain>
    </source>
</reference>
<evidence type="ECO:0000313" key="3">
    <source>
        <dbReference type="Proteomes" id="UP000298642"/>
    </source>
</evidence>
<dbReference type="InterPro" id="IPR025449">
    <property type="entry name" value="JetB"/>
</dbReference>
<keyword evidence="3" id="KW-1185">Reference proteome</keyword>
<evidence type="ECO:0000256" key="1">
    <source>
        <dbReference type="SAM" id="MobiDB-lite"/>
    </source>
</evidence>
<dbReference type="Pfam" id="PF13835">
    <property type="entry name" value="DUF4194"/>
    <property type="match status" value="1"/>
</dbReference>
<protein>
    <submittedName>
        <fullName evidence="2">DUF4194 domain-containing protein</fullName>
    </submittedName>
</protein>
<accession>A0A4D7ALA6</accession>
<gene>
    <name evidence="2" type="ORF">EIO64_01465</name>
</gene>
<feature type="region of interest" description="Disordered" evidence="1">
    <location>
        <begin position="1"/>
        <end position="25"/>
    </location>
</feature>
<evidence type="ECO:0000313" key="2">
    <source>
        <dbReference type="EMBL" id="QCI58055.1"/>
    </source>
</evidence>
<organism evidence="2 3">
    <name type="scientific">Dysosmobacter welbionis</name>
    <dbReference type="NCBI Taxonomy" id="2093857"/>
    <lineage>
        <taxon>Bacteria</taxon>
        <taxon>Bacillati</taxon>
        <taxon>Bacillota</taxon>
        <taxon>Clostridia</taxon>
        <taxon>Eubacteriales</taxon>
        <taxon>Oscillospiraceae</taxon>
        <taxon>Dysosmobacter</taxon>
    </lineage>
</organism>
<dbReference type="Proteomes" id="UP000298642">
    <property type="component" value="Chromosome"/>
</dbReference>
<dbReference type="EMBL" id="CP034413">
    <property type="protein sequence ID" value="QCI58055.1"/>
    <property type="molecule type" value="Genomic_DNA"/>
</dbReference>
<name>A0A4D7ALA6_9FIRM</name>
<feature type="compositionally biased region" description="Low complexity" evidence="1">
    <location>
        <begin position="9"/>
        <end position="24"/>
    </location>
</feature>